<keyword evidence="3" id="KW-1185">Reference proteome</keyword>
<dbReference type="AlphaFoldDB" id="A0A420I6S0"/>
<sequence>MADVIGELYSTSDHQTHDKNVSKISVRRQWLPHVTGYNPDPRFGNG</sequence>
<feature type="region of interest" description="Disordered" evidence="1">
    <location>
        <begin position="1"/>
        <end position="21"/>
    </location>
</feature>
<reference evidence="2 3" key="1">
    <citation type="journal article" date="2018" name="BMC Genomics">
        <title>Comparative genome analyses reveal sequence features reflecting distinct modes of host-adaptation between dicot and monocot powdery mildew.</title>
        <authorList>
            <person name="Wu Y."/>
            <person name="Ma X."/>
            <person name="Pan Z."/>
            <person name="Kale S.D."/>
            <person name="Song Y."/>
            <person name="King H."/>
            <person name="Zhang Q."/>
            <person name="Presley C."/>
            <person name="Deng X."/>
            <person name="Wei C.I."/>
            <person name="Xiao S."/>
        </authorList>
    </citation>
    <scope>NUCLEOTIDE SEQUENCE [LARGE SCALE GENOMIC DNA]</scope>
    <source>
        <strain evidence="2">UMSG3</strain>
    </source>
</reference>
<accession>A0A420I6S0</accession>
<proteinExistence type="predicted"/>
<organism evidence="2 3">
    <name type="scientific">Golovinomyces cichoracearum</name>
    <dbReference type="NCBI Taxonomy" id="62708"/>
    <lineage>
        <taxon>Eukaryota</taxon>
        <taxon>Fungi</taxon>
        <taxon>Dikarya</taxon>
        <taxon>Ascomycota</taxon>
        <taxon>Pezizomycotina</taxon>
        <taxon>Leotiomycetes</taxon>
        <taxon>Erysiphales</taxon>
        <taxon>Erysiphaceae</taxon>
        <taxon>Golovinomyces</taxon>
    </lineage>
</organism>
<evidence type="ECO:0000313" key="2">
    <source>
        <dbReference type="EMBL" id="RKF65371.1"/>
    </source>
</evidence>
<name>A0A420I6S0_9PEZI</name>
<protein>
    <submittedName>
        <fullName evidence="2">Uncharacterized protein</fullName>
    </submittedName>
</protein>
<evidence type="ECO:0000256" key="1">
    <source>
        <dbReference type="SAM" id="MobiDB-lite"/>
    </source>
</evidence>
<gene>
    <name evidence="2" type="ORF">GcM3_122020</name>
</gene>
<comment type="caution">
    <text evidence="2">The sequence shown here is derived from an EMBL/GenBank/DDBJ whole genome shotgun (WGS) entry which is preliminary data.</text>
</comment>
<evidence type="ECO:0000313" key="3">
    <source>
        <dbReference type="Proteomes" id="UP000283383"/>
    </source>
</evidence>
<dbReference type="EMBL" id="MCBQ01012279">
    <property type="protein sequence ID" value="RKF65371.1"/>
    <property type="molecule type" value="Genomic_DNA"/>
</dbReference>
<dbReference type="Proteomes" id="UP000283383">
    <property type="component" value="Unassembled WGS sequence"/>
</dbReference>